<proteinExistence type="predicted"/>
<reference evidence="1 2" key="1">
    <citation type="submission" date="2020-10" db="EMBL/GenBank/DDBJ databases">
        <title>Complete genome sequence of Cupriavidus basilensis CCUG 49340T.</title>
        <authorList>
            <person name="Salva-Serra F."/>
            <person name="Donoso R.A."/>
            <person name="Cho K.H."/>
            <person name="Yoo J.A."/>
            <person name="Lee K."/>
            <person name="Yoon S.-H."/>
            <person name="Perez-Pantoja D."/>
            <person name="Moore E.R.B."/>
        </authorList>
    </citation>
    <scope>NUCLEOTIDE SEQUENCE [LARGE SCALE GENOMIC DNA]</scope>
    <source>
        <strain evidence="2">CCUG 49340</strain>
    </source>
</reference>
<protein>
    <submittedName>
        <fullName evidence="1">Uncharacterized protein</fullName>
    </submittedName>
</protein>
<dbReference type="GeneID" id="98400797"/>
<dbReference type="Proteomes" id="UP000397656">
    <property type="component" value="Chromosome 1"/>
</dbReference>
<name>A0A7M2GZY1_9BURK</name>
<evidence type="ECO:0000313" key="1">
    <source>
        <dbReference type="EMBL" id="QOT77905.1"/>
    </source>
</evidence>
<dbReference type="AlphaFoldDB" id="A0A7M2GZY1"/>
<sequence length="79" mass="8691">MRDPYPENLGHIVRVLGPGRWITDGSAWLCETAGAPLRVIDADKPWVSGMDTEFDCYDSDLRPISGVPIEDEVCDEVAA</sequence>
<dbReference type="EMBL" id="CP062803">
    <property type="protein sequence ID" value="QOT77905.1"/>
    <property type="molecule type" value="Genomic_DNA"/>
</dbReference>
<gene>
    <name evidence="1" type="ORF">F7R26_007735</name>
</gene>
<dbReference type="RefSeq" id="WP_150990570.1">
    <property type="nucleotide sequence ID" value="NZ_CP062803.1"/>
</dbReference>
<organism evidence="1 2">
    <name type="scientific">Cupriavidus basilensis</name>
    <dbReference type="NCBI Taxonomy" id="68895"/>
    <lineage>
        <taxon>Bacteria</taxon>
        <taxon>Pseudomonadati</taxon>
        <taxon>Pseudomonadota</taxon>
        <taxon>Betaproteobacteria</taxon>
        <taxon>Burkholderiales</taxon>
        <taxon>Burkholderiaceae</taxon>
        <taxon>Cupriavidus</taxon>
    </lineage>
</organism>
<evidence type="ECO:0000313" key="2">
    <source>
        <dbReference type="Proteomes" id="UP000397656"/>
    </source>
</evidence>
<accession>A0A7M2GZY1</accession>